<proteinExistence type="predicted"/>
<dbReference type="PANTHER" id="PTHR43237:SF4">
    <property type="entry name" value="NADP-DEPENDENT MALIC ENZYME"/>
    <property type="match status" value="1"/>
</dbReference>
<organism evidence="3">
    <name type="scientific">marine sediment metagenome</name>
    <dbReference type="NCBI Taxonomy" id="412755"/>
    <lineage>
        <taxon>unclassified sequences</taxon>
        <taxon>metagenomes</taxon>
        <taxon>ecological metagenomes</taxon>
    </lineage>
</organism>
<sequence length="109" mass="11839">EENRGKIEVISKSKIKDMHDLAVVYTPGVAEPCRKIHQDISQVYKYTTKGNMVAVVTDGTAVLGLGDIGPEAALPVMEGKAVLFKHFAGIDAFPICINSRDPDEIVRTV</sequence>
<name>X1TX74_9ZZZZ</name>
<dbReference type="AlphaFoldDB" id="X1TX74"/>
<evidence type="ECO:0000256" key="1">
    <source>
        <dbReference type="ARBA" id="ARBA00023002"/>
    </source>
</evidence>
<dbReference type="InterPro" id="IPR012301">
    <property type="entry name" value="Malic_N_dom"/>
</dbReference>
<dbReference type="InterPro" id="IPR046346">
    <property type="entry name" value="Aminoacid_DH-like_N_sf"/>
</dbReference>
<feature type="non-terminal residue" evidence="3">
    <location>
        <position position="109"/>
    </location>
</feature>
<reference evidence="3" key="1">
    <citation type="journal article" date="2014" name="Front. Microbiol.">
        <title>High frequency of phylogenetically diverse reductive dehalogenase-homologous genes in deep subseafloor sedimentary metagenomes.</title>
        <authorList>
            <person name="Kawai M."/>
            <person name="Futagami T."/>
            <person name="Toyoda A."/>
            <person name="Takaki Y."/>
            <person name="Nishi S."/>
            <person name="Hori S."/>
            <person name="Arai W."/>
            <person name="Tsubouchi T."/>
            <person name="Morono Y."/>
            <person name="Uchiyama I."/>
            <person name="Ito T."/>
            <person name="Fujiyama A."/>
            <person name="Inagaki F."/>
            <person name="Takami H."/>
        </authorList>
    </citation>
    <scope>NUCLEOTIDE SEQUENCE</scope>
    <source>
        <strain evidence="3">Expedition CK06-06</strain>
    </source>
</reference>
<evidence type="ECO:0000259" key="2">
    <source>
        <dbReference type="SMART" id="SM01274"/>
    </source>
</evidence>
<accession>X1TX74</accession>
<feature type="domain" description="Malic enzyme N-terminal" evidence="2">
    <location>
        <begin position="4"/>
        <end position="109"/>
    </location>
</feature>
<dbReference type="SMART" id="SM01274">
    <property type="entry name" value="malic"/>
    <property type="match status" value="1"/>
</dbReference>
<gene>
    <name evidence="3" type="ORF">S12H4_12456</name>
</gene>
<dbReference type="Gene3D" id="3.40.50.10380">
    <property type="entry name" value="Malic enzyme, N-terminal domain"/>
    <property type="match status" value="1"/>
</dbReference>
<dbReference type="PANTHER" id="PTHR43237">
    <property type="entry name" value="NADP-DEPENDENT MALIC ENZYME"/>
    <property type="match status" value="1"/>
</dbReference>
<dbReference type="GO" id="GO:0016616">
    <property type="term" value="F:oxidoreductase activity, acting on the CH-OH group of donors, NAD or NADP as acceptor"/>
    <property type="evidence" value="ECO:0007669"/>
    <property type="project" value="InterPro"/>
</dbReference>
<feature type="non-terminal residue" evidence="3">
    <location>
        <position position="1"/>
    </location>
</feature>
<dbReference type="GO" id="GO:0004470">
    <property type="term" value="F:malic enzyme activity"/>
    <property type="evidence" value="ECO:0007669"/>
    <property type="project" value="InterPro"/>
</dbReference>
<evidence type="ECO:0000313" key="3">
    <source>
        <dbReference type="EMBL" id="GAI84629.1"/>
    </source>
</evidence>
<keyword evidence="1" id="KW-0560">Oxidoreductase</keyword>
<comment type="caution">
    <text evidence="3">The sequence shown here is derived from an EMBL/GenBank/DDBJ whole genome shotgun (WGS) entry which is preliminary data.</text>
</comment>
<dbReference type="Pfam" id="PF00390">
    <property type="entry name" value="malic"/>
    <property type="match status" value="1"/>
</dbReference>
<dbReference type="InterPro" id="IPR051674">
    <property type="entry name" value="Malate_Decarboxylase"/>
</dbReference>
<dbReference type="SUPFAM" id="SSF53223">
    <property type="entry name" value="Aminoacid dehydrogenase-like, N-terminal domain"/>
    <property type="match status" value="1"/>
</dbReference>
<dbReference type="EMBL" id="BARW01005940">
    <property type="protein sequence ID" value="GAI84629.1"/>
    <property type="molecule type" value="Genomic_DNA"/>
</dbReference>
<protein>
    <recommendedName>
        <fullName evidence="2">Malic enzyme N-terminal domain-containing protein</fullName>
    </recommendedName>
</protein>
<dbReference type="InterPro" id="IPR037062">
    <property type="entry name" value="Malic_N_dom_sf"/>
</dbReference>